<proteinExistence type="predicted"/>
<keyword evidence="1" id="KW-0472">Membrane</keyword>
<keyword evidence="1" id="KW-0812">Transmembrane</keyword>
<organism evidence="2 3">
    <name type="scientific">Rodentolepis nana</name>
    <name type="common">Dwarf tapeworm</name>
    <name type="synonym">Hymenolepis nana</name>
    <dbReference type="NCBI Taxonomy" id="102285"/>
    <lineage>
        <taxon>Eukaryota</taxon>
        <taxon>Metazoa</taxon>
        <taxon>Spiralia</taxon>
        <taxon>Lophotrochozoa</taxon>
        <taxon>Platyhelminthes</taxon>
        <taxon>Cestoda</taxon>
        <taxon>Eucestoda</taxon>
        <taxon>Cyclophyllidea</taxon>
        <taxon>Hymenolepididae</taxon>
        <taxon>Rodentolepis</taxon>
    </lineage>
</organism>
<keyword evidence="3" id="KW-1185">Reference proteome</keyword>
<evidence type="ECO:0000313" key="2">
    <source>
        <dbReference type="EMBL" id="VDO15263.1"/>
    </source>
</evidence>
<protein>
    <submittedName>
        <fullName evidence="2">Uncharacterized protein</fullName>
    </submittedName>
</protein>
<dbReference type="AlphaFoldDB" id="A0A3P7U4F4"/>
<evidence type="ECO:0000256" key="1">
    <source>
        <dbReference type="SAM" id="Phobius"/>
    </source>
</evidence>
<evidence type="ECO:0000313" key="3">
    <source>
        <dbReference type="Proteomes" id="UP000278807"/>
    </source>
</evidence>
<sequence>MKTTERSTQRPRIAMKNNHLPSDCSFGHSRTCGMDRPRVERWWCPIALPLTKSGTESLWSLISLIFDPSLCLLLILPLPGQLLSAKFMRPFFSLGR</sequence>
<gene>
    <name evidence="2" type="ORF">HNAJ_LOCUS13212</name>
</gene>
<accession>A0A3P7U4F4</accession>
<keyword evidence="1" id="KW-1133">Transmembrane helix</keyword>
<dbReference type="Proteomes" id="UP000278807">
    <property type="component" value="Unassembled WGS sequence"/>
</dbReference>
<feature type="transmembrane region" description="Helical" evidence="1">
    <location>
        <begin position="58"/>
        <end position="79"/>
    </location>
</feature>
<dbReference type="EMBL" id="UZAE01015113">
    <property type="protein sequence ID" value="VDO15263.1"/>
    <property type="molecule type" value="Genomic_DNA"/>
</dbReference>
<name>A0A3P7U4F4_RODNA</name>
<reference evidence="2 3" key="1">
    <citation type="submission" date="2018-11" db="EMBL/GenBank/DDBJ databases">
        <authorList>
            <consortium name="Pathogen Informatics"/>
        </authorList>
    </citation>
    <scope>NUCLEOTIDE SEQUENCE [LARGE SCALE GENOMIC DNA]</scope>
</reference>